<dbReference type="NCBIfam" id="TIGR04183">
    <property type="entry name" value="Por_Secre_tail"/>
    <property type="match status" value="1"/>
</dbReference>
<dbReference type="SUPFAM" id="SSF110296">
    <property type="entry name" value="Oligoxyloglucan reducing end-specific cellobiohydrolase"/>
    <property type="match status" value="1"/>
</dbReference>
<reference evidence="5 6" key="1">
    <citation type="submission" date="2021-04" db="EMBL/GenBank/DDBJ databases">
        <title>Description of novel Flavobacterium sp. F-328.</title>
        <authorList>
            <person name="Saticioglu I.B."/>
        </authorList>
    </citation>
    <scope>NUCLEOTIDE SEQUENCE [LARGE SCALE GENOMIC DNA]</scope>
    <source>
        <strain evidence="5 6">F-328</strain>
    </source>
</reference>
<evidence type="ECO:0000313" key="5">
    <source>
        <dbReference type="EMBL" id="MBQ0908981.1"/>
    </source>
</evidence>
<dbReference type="EMBL" id="JAGPXB010000008">
    <property type="protein sequence ID" value="MBQ0908981.1"/>
    <property type="molecule type" value="Genomic_DNA"/>
</dbReference>
<dbReference type="SUPFAM" id="SSF50939">
    <property type="entry name" value="Sialidases"/>
    <property type="match status" value="1"/>
</dbReference>
<feature type="domain" description="Secretion system C-terminal sorting" evidence="3">
    <location>
        <begin position="1200"/>
        <end position="1275"/>
    </location>
</feature>
<evidence type="ECO:0000259" key="3">
    <source>
        <dbReference type="Pfam" id="PF18962"/>
    </source>
</evidence>
<feature type="chain" id="PRO_5047172733" evidence="2">
    <location>
        <begin position="22"/>
        <end position="1276"/>
    </location>
</feature>
<dbReference type="Proteomes" id="UP000679008">
    <property type="component" value="Unassembled WGS sequence"/>
</dbReference>
<gene>
    <name evidence="5" type="ORF">KBJ98_09735</name>
</gene>
<dbReference type="InterPro" id="IPR036278">
    <property type="entry name" value="Sialidase_sf"/>
</dbReference>
<organism evidence="5 6">
    <name type="scientific">Flavobacterium erciyesense</name>
    <dbReference type="NCBI Taxonomy" id="2825842"/>
    <lineage>
        <taxon>Bacteria</taxon>
        <taxon>Pseudomonadati</taxon>
        <taxon>Bacteroidota</taxon>
        <taxon>Flavobacteriia</taxon>
        <taxon>Flavobacteriales</taxon>
        <taxon>Flavobacteriaceae</taxon>
        <taxon>Flavobacterium</taxon>
    </lineage>
</organism>
<proteinExistence type="predicted"/>
<accession>A0ABS5D4M2</accession>
<dbReference type="Pfam" id="PF18962">
    <property type="entry name" value="Por_Secre_tail"/>
    <property type="match status" value="1"/>
</dbReference>
<keyword evidence="6" id="KW-1185">Reference proteome</keyword>
<dbReference type="RefSeq" id="WP_210790105.1">
    <property type="nucleotide sequence ID" value="NZ_JAGPXB010000008.1"/>
</dbReference>
<evidence type="ECO:0000256" key="1">
    <source>
        <dbReference type="ARBA" id="ARBA00022729"/>
    </source>
</evidence>
<evidence type="ECO:0000259" key="4">
    <source>
        <dbReference type="Pfam" id="PF19081"/>
    </source>
</evidence>
<protein>
    <submittedName>
        <fullName evidence="5">T9SS type A sorting domain-containing protein</fullName>
    </submittedName>
</protein>
<name>A0ABS5D4M2_9FLAO</name>
<dbReference type="InterPro" id="IPR044023">
    <property type="entry name" value="Ig_7"/>
</dbReference>
<feature type="domain" description="Ig-like" evidence="4">
    <location>
        <begin position="614"/>
        <end position="685"/>
    </location>
</feature>
<comment type="caution">
    <text evidence="5">The sequence shown here is derived from an EMBL/GenBank/DDBJ whole genome shotgun (WGS) entry which is preliminary data.</text>
</comment>
<sequence length="1276" mass="135202">MKFLRYLLITVVLCSTHFVTGQGINWQSISQGTDLSYQSVTYGNGLYVAVATNGLGKRVATSPDGATWTMRNSAADNGWTSVTFGNGVFVAVANSGTAGSRAMTSPDGINWTLRNTPADNQWNSVTYGNGLFVAVASSGTGNRVMTSPDGITWTTRNSAVDNNWRSVTYGNELFVAVANFGDSNRVMTSTDGITWTSSIAAANNEWQSVTYGNGLFVAVATFGTTNRVMTSSDGITWTLQTPTTNSSWSSVTYGNGLFVAVAYNGTSDGVMTSPDGITWTSRTALPLNYWRSITYSNGRFVAVAEFGSGNRIMSSTDGINWTAINTAAVNQWRSITYGNGLFVAVASSGTGNRVMTSPDGITWTPRVSAVDNNWHSVTYGNGMFVAVANTGINNFVITSPDGINWTPRDAAANNLWTSVTYGNEMFVAVSSNGASNQVMTSTDGITWTSRTTPGNNRWQSVTYGNGLFVAVAISGINNRVMTSNDGINWTIRTSATNSSWQSITYGNGLFVAVTNSGGNNVMTSPNGIDWTSRNGASTNSWRSVCYGNGLFVAVASASATNDRIMTSPDGINWTSRTSPASNGWYGVTYGNDRFVAVSITGENNSVMVSGCAQPAVPTAATQSFCSSANPTVANLVATGQDIKWYATETGTTVLTSSTALSSGTYYATQTIDNCESPRTAVVVTVANCAATWTGAVNNSWSTAGNWSNNLVPDGSLDIEIPSGNLVLDVAYTVPATKSVTVSGTGTLTIAPTASITVEGTLALNDRPVTLKSDATGSAVIGQVTGLVTGATNVTVERYIPQGKRAFRFLSPGVTTTNFISNNWQLGTHITGSSTGANGFDATTTGSASLFTYNNNQATGSGWSAATSTNATNLQAGQGYRILVRGDRNVNINTNSAPTMNAAVTLRATGTLTTGPVIFGSASAIALNATSNLVTNGYSLVGNPYVNTVDWNALTKVGLTDSYYVWDPNMGTATQRGRYVVYNTLSGSSNNASGVNQYIQPGQAFFVQNSIVGVAGTLTFQEINKVGAANLTPVFRTKQNPIAKLNLSVYETSELTAGGFPIDATVAVFDAAFNSAIDNADVTKLSTGIENISIANNSKMWAIDARGPVSEKDEVILNLQDFQANKNYSFRTQFSNFDPAVSPFLVDTFLGTTTPLTTNATTDISFVTTASTASYKSDRFKITFQNKTLGNDDFIAEQVVLYPNPVTNNQFSLTLPTMMQGALQVQLINVTGQLVYKLETEAKPMLNVMLNKELPQGVYFVKISNQGMNLTKKITIK</sequence>
<evidence type="ECO:0000256" key="2">
    <source>
        <dbReference type="SAM" id="SignalP"/>
    </source>
</evidence>
<dbReference type="Pfam" id="PF19081">
    <property type="entry name" value="Ig_7"/>
    <property type="match status" value="1"/>
</dbReference>
<evidence type="ECO:0000313" key="6">
    <source>
        <dbReference type="Proteomes" id="UP000679008"/>
    </source>
</evidence>
<dbReference type="InterPro" id="IPR026444">
    <property type="entry name" value="Secre_tail"/>
</dbReference>
<feature type="signal peptide" evidence="2">
    <location>
        <begin position="1"/>
        <end position="21"/>
    </location>
</feature>
<keyword evidence="1 2" id="KW-0732">Signal</keyword>